<accession>A0A699KZL3</accession>
<feature type="domain" description="Retroviral polymerase SH3-like" evidence="2">
    <location>
        <begin position="17"/>
        <end position="67"/>
    </location>
</feature>
<evidence type="ECO:0000313" key="3">
    <source>
        <dbReference type="EMBL" id="GFB09985.1"/>
    </source>
</evidence>
<comment type="caution">
    <text evidence="3">The sequence shown here is derived from an EMBL/GenBank/DDBJ whole genome shotgun (WGS) entry which is preliminary data.</text>
</comment>
<sequence length="126" mass="14437">MISEADMENLTIEQYLIDGENMDKMKENEDPCVMIGYSTYSKGYRVYNKRTKLTFESIHIQFDEIQEMASDYVNSSPAPQRQEMSDDNDTSGLVPYEEKASDYDNCDPMPPLQNVVPLAKKTNSSQ</sequence>
<dbReference type="InterPro" id="IPR057670">
    <property type="entry name" value="SH3_retrovirus"/>
</dbReference>
<dbReference type="AlphaFoldDB" id="A0A699KZL3"/>
<dbReference type="Pfam" id="PF25597">
    <property type="entry name" value="SH3_retrovirus"/>
    <property type="match status" value="1"/>
</dbReference>
<organism evidence="3">
    <name type="scientific">Tanacetum cinerariifolium</name>
    <name type="common">Dalmatian daisy</name>
    <name type="synonym">Chrysanthemum cinerariifolium</name>
    <dbReference type="NCBI Taxonomy" id="118510"/>
    <lineage>
        <taxon>Eukaryota</taxon>
        <taxon>Viridiplantae</taxon>
        <taxon>Streptophyta</taxon>
        <taxon>Embryophyta</taxon>
        <taxon>Tracheophyta</taxon>
        <taxon>Spermatophyta</taxon>
        <taxon>Magnoliopsida</taxon>
        <taxon>eudicotyledons</taxon>
        <taxon>Gunneridae</taxon>
        <taxon>Pentapetalae</taxon>
        <taxon>asterids</taxon>
        <taxon>campanulids</taxon>
        <taxon>Asterales</taxon>
        <taxon>Asteraceae</taxon>
        <taxon>Asteroideae</taxon>
        <taxon>Anthemideae</taxon>
        <taxon>Anthemidinae</taxon>
        <taxon>Tanacetum</taxon>
    </lineage>
</organism>
<protein>
    <recommendedName>
        <fullName evidence="2">Retroviral polymerase SH3-like domain-containing protein</fullName>
    </recommendedName>
</protein>
<proteinExistence type="predicted"/>
<name>A0A699KZL3_TANCI</name>
<dbReference type="EMBL" id="BKCJ010551903">
    <property type="protein sequence ID" value="GFB09985.1"/>
    <property type="molecule type" value="Genomic_DNA"/>
</dbReference>
<evidence type="ECO:0000256" key="1">
    <source>
        <dbReference type="SAM" id="MobiDB-lite"/>
    </source>
</evidence>
<evidence type="ECO:0000259" key="2">
    <source>
        <dbReference type="Pfam" id="PF25597"/>
    </source>
</evidence>
<feature type="region of interest" description="Disordered" evidence="1">
    <location>
        <begin position="72"/>
        <end position="126"/>
    </location>
</feature>
<gene>
    <name evidence="3" type="ORF">Tci_681956</name>
</gene>
<reference evidence="3" key="1">
    <citation type="journal article" date="2019" name="Sci. Rep.">
        <title>Draft genome of Tanacetum cinerariifolium, the natural source of mosquito coil.</title>
        <authorList>
            <person name="Yamashiro T."/>
            <person name="Shiraishi A."/>
            <person name="Satake H."/>
            <person name="Nakayama K."/>
        </authorList>
    </citation>
    <scope>NUCLEOTIDE SEQUENCE</scope>
</reference>